<evidence type="ECO:0000256" key="4">
    <source>
        <dbReference type="ARBA" id="ARBA00022801"/>
    </source>
</evidence>
<reference evidence="8" key="1">
    <citation type="journal article" date="2019" name="Int. J. Syst. Evol. Microbiol.">
        <title>The Global Catalogue of Microorganisms (GCM) 10K type strain sequencing project: providing services to taxonomists for standard genome sequencing and annotation.</title>
        <authorList>
            <consortium name="The Broad Institute Genomics Platform"/>
            <consortium name="The Broad Institute Genome Sequencing Center for Infectious Disease"/>
            <person name="Wu L."/>
            <person name="Ma J."/>
        </authorList>
    </citation>
    <scope>NUCLEOTIDE SEQUENCE [LARGE SCALE GENOMIC DNA]</scope>
    <source>
        <strain evidence="8">JCM 31921</strain>
    </source>
</reference>
<dbReference type="Proteomes" id="UP001501410">
    <property type="component" value="Unassembled WGS sequence"/>
</dbReference>
<evidence type="ECO:0000256" key="5">
    <source>
        <dbReference type="ARBA" id="ARBA00022833"/>
    </source>
</evidence>
<dbReference type="SUPFAM" id="SSF56281">
    <property type="entry name" value="Metallo-hydrolase/oxidoreductase"/>
    <property type="match status" value="1"/>
</dbReference>
<organism evidence="7 8">
    <name type="scientific">Rurimicrobium arvi</name>
    <dbReference type="NCBI Taxonomy" id="2049916"/>
    <lineage>
        <taxon>Bacteria</taxon>
        <taxon>Pseudomonadati</taxon>
        <taxon>Bacteroidota</taxon>
        <taxon>Chitinophagia</taxon>
        <taxon>Chitinophagales</taxon>
        <taxon>Chitinophagaceae</taxon>
        <taxon>Rurimicrobium</taxon>
    </lineage>
</organism>
<evidence type="ECO:0000256" key="3">
    <source>
        <dbReference type="ARBA" id="ARBA00022723"/>
    </source>
</evidence>
<dbReference type="PANTHER" id="PTHR42978:SF2">
    <property type="entry name" value="102 KBASES UNSTABLE REGION: FROM 1 TO 119443"/>
    <property type="match status" value="1"/>
</dbReference>
<sequence length="250" mass="28528">MLQVYPLSEGTFTVGHDKKFVPFIPENDILEQRPTGSLLVEIQPFLVDTGKDLIILDTGLGFSNPDGTLQIHHNLRQHGYEPEDVTKVLFSHLHKDHIGGATYTDDHGLVQPTFPNALYCIYQPEASFAVEKGAPSYVPQDVEQLLGLEHILWLNGEQGDIDGYIRFTHSGGHCPQHIVFLIDYDGRKIFYGGDEAPQYKQVKTRYIAKYDYDGRKAMELRSSYAEQGRREDWELLFYHDVKTPVSKINF</sequence>
<dbReference type="Gene3D" id="3.60.15.10">
    <property type="entry name" value="Ribonuclease Z/Hydroxyacylglutathione hydrolase-like"/>
    <property type="match status" value="1"/>
</dbReference>
<gene>
    <name evidence="7" type="ORF">GCM10023092_00350</name>
</gene>
<evidence type="ECO:0000256" key="2">
    <source>
        <dbReference type="ARBA" id="ARBA00007749"/>
    </source>
</evidence>
<proteinExistence type="inferred from homology"/>
<name>A0ABP8MFS0_9BACT</name>
<keyword evidence="4" id="KW-0378">Hydrolase</keyword>
<evidence type="ECO:0000256" key="1">
    <source>
        <dbReference type="ARBA" id="ARBA00001947"/>
    </source>
</evidence>
<evidence type="ECO:0000259" key="6">
    <source>
        <dbReference type="SMART" id="SM00849"/>
    </source>
</evidence>
<dbReference type="PANTHER" id="PTHR42978">
    <property type="entry name" value="QUORUM-QUENCHING LACTONASE YTNP-RELATED-RELATED"/>
    <property type="match status" value="1"/>
</dbReference>
<comment type="caution">
    <text evidence="7">The sequence shown here is derived from an EMBL/GenBank/DDBJ whole genome shotgun (WGS) entry which is preliminary data.</text>
</comment>
<evidence type="ECO:0000313" key="8">
    <source>
        <dbReference type="Proteomes" id="UP001501410"/>
    </source>
</evidence>
<keyword evidence="8" id="KW-1185">Reference proteome</keyword>
<evidence type="ECO:0000313" key="7">
    <source>
        <dbReference type="EMBL" id="GAA4448210.1"/>
    </source>
</evidence>
<comment type="cofactor">
    <cofactor evidence="1">
        <name>Zn(2+)</name>
        <dbReference type="ChEBI" id="CHEBI:29105"/>
    </cofactor>
</comment>
<dbReference type="SMART" id="SM00849">
    <property type="entry name" value="Lactamase_B"/>
    <property type="match status" value="1"/>
</dbReference>
<dbReference type="InterPro" id="IPR036866">
    <property type="entry name" value="RibonucZ/Hydroxyglut_hydro"/>
</dbReference>
<dbReference type="EMBL" id="BAABEZ010000001">
    <property type="protein sequence ID" value="GAA4448210.1"/>
    <property type="molecule type" value="Genomic_DNA"/>
</dbReference>
<dbReference type="InterPro" id="IPR051013">
    <property type="entry name" value="MBL_superfamily_lactonases"/>
</dbReference>
<keyword evidence="3" id="KW-0479">Metal-binding</keyword>
<dbReference type="InterPro" id="IPR001279">
    <property type="entry name" value="Metallo-B-lactamas"/>
</dbReference>
<dbReference type="Pfam" id="PF00753">
    <property type="entry name" value="Lactamase_B"/>
    <property type="match status" value="1"/>
</dbReference>
<feature type="domain" description="Metallo-beta-lactamase" evidence="6">
    <location>
        <begin position="41"/>
        <end position="239"/>
    </location>
</feature>
<dbReference type="RefSeq" id="WP_344821459.1">
    <property type="nucleotide sequence ID" value="NZ_BAABEZ010000001.1"/>
</dbReference>
<protein>
    <recommendedName>
        <fullName evidence="6">Metallo-beta-lactamase domain-containing protein</fullName>
    </recommendedName>
</protein>
<accession>A0ABP8MFS0</accession>
<keyword evidence="5" id="KW-0862">Zinc</keyword>
<comment type="similarity">
    <text evidence="2">Belongs to the metallo-beta-lactamase superfamily.</text>
</comment>